<gene>
    <name evidence="1" type="primary">mftB</name>
    <name evidence="1" type="ORF">G3T38_06365</name>
</gene>
<name>A0A6P0HH84_9ACTN</name>
<protein>
    <submittedName>
        <fullName evidence="1">Mycofactocin biosynthesis chaperone MftB</fullName>
    </submittedName>
</protein>
<dbReference type="EMBL" id="JAAGXA010000003">
    <property type="protein sequence ID" value="NEN77896.1"/>
    <property type="molecule type" value="Genomic_DNA"/>
</dbReference>
<organism evidence="1 2">
    <name type="scientific">Nocardioides zeae</name>
    <dbReference type="NCBI Taxonomy" id="1457234"/>
    <lineage>
        <taxon>Bacteria</taxon>
        <taxon>Bacillati</taxon>
        <taxon>Actinomycetota</taxon>
        <taxon>Actinomycetes</taxon>
        <taxon>Propionibacteriales</taxon>
        <taxon>Nocardioidaceae</taxon>
        <taxon>Nocardioides</taxon>
    </lineage>
</organism>
<dbReference type="Pfam" id="PF26520">
    <property type="entry name" value="MftB_chaperone"/>
    <property type="match status" value="1"/>
</dbReference>
<accession>A0A6P0HH84</accession>
<sequence>MSDAPDSSAPDAVRLDQPWAISPAVALRPEPFGALAYHFGNRKLTFLKRPELVTVVRGLADAPDVAAALAAAAVPEAQWPGYLAALQGLARTDMIRPRQTEGAAA</sequence>
<evidence type="ECO:0000313" key="1">
    <source>
        <dbReference type="EMBL" id="NEN77896.1"/>
    </source>
</evidence>
<reference evidence="1 2" key="1">
    <citation type="journal article" date="2014" name="Int. J. Syst. Evol. Microbiol.">
        <title>Nocardioides zeae sp. nov., isolated from the stem of Zea mays.</title>
        <authorList>
            <person name="Glaeser S.P."/>
            <person name="McInroy J.A."/>
            <person name="Busse H.J."/>
            <person name="Kampfer P."/>
        </authorList>
    </citation>
    <scope>NUCLEOTIDE SEQUENCE [LARGE SCALE GENOMIC DNA]</scope>
    <source>
        <strain evidence="1 2">JCM 30728</strain>
    </source>
</reference>
<comment type="caution">
    <text evidence="1">The sequence shown here is derived from an EMBL/GenBank/DDBJ whole genome shotgun (WGS) entry which is preliminary data.</text>
</comment>
<dbReference type="Proteomes" id="UP000468687">
    <property type="component" value="Unassembled WGS sequence"/>
</dbReference>
<dbReference type="RefSeq" id="WP_163771248.1">
    <property type="nucleotide sequence ID" value="NZ_JAAGXA010000003.1"/>
</dbReference>
<evidence type="ECO:0000313" key="2">
    <source>
        <dbReference type="Proteomes" id="UP000468687"/>
    </source>
</evidence>
<dbReference type="InterPro" id="IPR023850">
    <property type="entry name" value="MftB"/>
</dbReference>
<dbReference type="AlphaFoldDB" id="A0A6P0HH84"/>
<keyword evidence="2" id="KW-1185">Reference proteome</keyword>
<dbReference type="NCBIfam" id="TIGR03967">
    <property type="entry name" value="mycofact_MftB"/>
    <property type="match status" value="1"/>
</dbReference>
<proteinExistence type="predicted"/>